<reference evidence="2" key="1">
    <citation type="submission" date="2014-09" db="EMBL/GenBank/DDBJ databases">
        <authorList>
            <person name="Magalhaes I.L.F."/>
            <person name="Oliveira U."/>
            <person name="Santos F.R."/>
            <person name="Vidigal T.H.D.A."/>
            <person name="Brescovit A.D."/>
            <person name="Santos A.J."/>
        </authorList>
    </citation>
    <scope>NUCLEOTIDE SEQUENCE</scope>
    <source>
        <tissue evidence="2">Shoot tissue taken approximately 20 cm above the soil surface</tissue>
    </source>
</reference>
<protein>
    <submittedName>
        <fullName evidence="2">Uncharacterized protein</fullName>
    </submittedName>
</protein>
<keyword evidence="1" id="KW-1133">Transmembrane helix</keyword>
<sequence length="32" mass="3612">MLIVVDYIFIIFCNAVQCVASCNIFFLCLAKP</sequence>
<proteinExistence type="predicted"/>
<organism evidence="2">
    <name type="scientific">Arundo donax</name>
    <name type="common">Giant reed</name>
    <name type="synonym">Donax arundinaceus</name>
    <dbReference type="NCBI Taxonomy" id="35708"/>
    <lineage>
        <taxon>Eukaryota</taxon>
        <taxon>Viridiplantae</taxon>
        <taxon>Streptophyta</taxon>
        <taxon>Embryophyta</taxon>
        <taxon>Tracheophyta</taxon>
        <taxon>Spermatophyta</taxon>
        <taxon>Magnoliopsida</taxon>
        <taxon>Liliopsida</taxon>
        <taxon>Poales</taxon>
        <taxon>Poaceae</taxon>
        <taxon>PACMAD clade</taxon>
        <taxon>Arundinoideae</taxon>
        <taxon>Arundineae</taxon>
        <taxon>Arundo</taxon>
    </lineage>
</organism>
<name>A0A0A8YTK6_ARUDO</name>
<keyword evidence="1" id="KW-0812">Transmembrane</keyword>
<dbReference type="EMBL" id="GBRH01271983">
    <property type="protein sequence ID" value="JAD25912.1"/>
    <property type="molecule type" value="Transcribed_RNA"/>
</dbReference>
<dbReference type="AlphaFoldDB" id="A0A0A8YTK6"/>
<evidence type="ECO:0000313" key="2">
    <source>
        <dbReference type="EMBL" id="JAD25912.1"/>
    </source>
</evidence>
<feature type="transmembrane region" description="Helical" evidence="1">
    <location>
        <begin position="6"/>
        <end position="30"/>
    </location>
</feature>
<reference evidence="2" key="2">
    <citation type="journal article" date="2015" name="Data Brief">
        <title>Shoot transcriptome of the giant reed, Arundo donax.</title>
        <authorList>
            <person name="Barrero R.A."/>
            <person name="Guerrero F.D."/>
            <person name="Moolhuijzen P."/>
            <person name="Goolsby J.A."/>
            <person name="Tidwell J."/>
            <person name="Bellgard S.E."/>
            <person name="Bellgard M.I."/>
        </authorList>
    </citation>
    <scope>NUCLEOTIDE SEQUENCE</scope>
    <source>
        <tissue evidence="2">Shoot tissue taken approximately 20 cm above the soil surface</tissue>
    </source>
</reference>
<evidence type="ECO:0000256" key="1">
    <source>
        <dbReference type="SAM" id="Phobius"/>
    </source>
</evidence>
<keyword evidence="1" id="KW-0472">Membrane</keyword>
<accession>A0A0A8YTK6</accession>